<evidence type="ECO:0000256" key="2">
    <source>
        <dbReference type="ARBA" id="ARBA00004613"/>
    </source>
</evidence>
<dbReference type="PROSITE" id="PS50022">
    <property type="entry name" value="FA58C_3"/>
    <property type="match status" value="2"/>
</dbReference>
<dbReference type="SMART" id="SM00231">
    <property type="entry name" value="FA58C"/>
    <property type="match status" value="2"/>
</dbReference>
<name>A0A0R3WN29_HYDTA</name>
<dbReference type="Pfam" id="PF00754">
    <property type="entry name" value="F5_F8_type_C"/>
    <property type="match status" value="2"/>
</dbReference>
<dbReference type="PANTHER" id="PTHR46806">
    <property type="entry name" value="F5/8 TYPE C DOMAIN-CONTAINING PROTEIN"/>
    <property type="match status" value="1"/>
</dbReference>
<evidence type="ECO:0000256" key="6">
    <source>
        <dbReference type="ARBA" id="ARBA00023157"/>
    </source>
</evidence>
<dbReference type="GO" id="GO:0012505">
    <property type="term" value="C:endomembrane system"/>
    <property type="evidence" value="ECO:0007669"/>
    <property type="project" value="UniProtKB-SubCell"/>
</dbReference>
<organism evidence="10">
    <name type="scientific">Hydatigena taeniaeformis</name>
    <name type="common">Feline tapeworm</name>
    <name type="synonym">Taenia taeniaeformis</name>
    <dbReference type="NCBI Taxonomy" id="6205"/>
    <lineage>
        <taxon>Eukaryota</taxon>
        <taxon>Metazoa</taxon>
        <taxon>Spiralia</taxon>
        <taxon>Lophotrochozoa</taxon>
        <taxon>Platyhelminthes</taxon>
        <taxon>Cestoda</taxon>
        <taxon>Eucestoda</taxon>
        <taxon>Cyclophyllidea</taxon>
        <taxon>Taeniidae</taxon>
        <taxon>Hydatigera</taxon>
    </lineage>
</organism>
<accession>A0A0R3WN29</accession>
<evidence type="ECO:0000313" key="10">
    <source>
        <dbReference type="WBParaSite" id="TTAC_0000216701-mRNA-1"/>
    </source>
</evidence>
<keyword evidence="5" id="KW-0472">Membrane</keyword>
<keyword evidence="6" id="KW-1015">Disulfide bond</keyword>
<dbReference type="EMBL" id="UYWX01000805">
    <property type="protein sequence ID" value="VDM19052.1"/>
    <property type="molecule type" value="Genomic_DNA"/>
</dbReference>
<evidence type="ECO:0000256" key="3">
    <source>
        <dbReference type="ARBA" id="ARBA00022525"/>
    </source>
</evidence>
<evidence type="ECO:0000256" key="4">
    <source>
        <dbReference type="ARBA" id="ARBA00022889"/>
    </source>
</evidence>
<keyword evidence="4" id="KW-0130">Cell adhesion</keyword>
<dbReference type="AlphaFoldDB" id="A0A0R3WN29"/>
<comment type="subcellular location">
    <subcellularLocation>
        <location evidence="1">Endomembrane system</location>
        <topology evidence="1">Peripheral membrane protein</topology>
    </subcellularLocation>
    <subcellularLocation>
        <location evidence="2">Secreted</location>
    </subcellularLocation>
</comment>
<dbReference type="SUPFAM" id="SSF49785">
    <property type="entry name" value="Galactose-binding domain-like"/>
    <property type="match status" value="2"/>
</dbReference>
<dbReference type="GO" id="GO:0005886">
    <property type="term" value="C:plasma membrane"/>
    <property type="evidence" value="ECO:0007669"/>
    <property type="project" value="TreeGrafter"/>
</dbReference>
<evidence type="ECO:0000256" key="1">
    <source>
        <dbReference type="ARBA" id="ARBA00004184"/>
    </source>
</evidence>
<proteinExistence type="predicted"/>
<dbReference type="InterPro" id="IPR050633">
    <property type="entry name" value="Neuropilin_MCO_CoagFactor"/>
</dbReference>
<evidence type="ECO:0000313" key="9">
    <source>
        <dbReference type="Proteomes" id="UP000274429"/>
    </source>
</evidence>
<dbReference type="InterPro" id="IPR008979">
    <property type="entry name" value="Galactose-bd-like_sf"/>
</dbReference>
<evidence type="ECO:0000259" key="7">
    <source>
        <dbReference type="PROSITE" id="PS50022"/>
    </source>
</evidence>
<dbReference type="InterPro" id="IPR000421">
    <property type="entry name" value="FA58C"/>
</dbReference>
<dbReference type="GO" id="GO:0038023">
    <property type="term" value="F:signaling receptor activity"/>
    <property type="evidence" value="ECO:0007669"/>
    <property type="project" value="TreeGrafter"/>
</dbReference>
<protein>
    <submittedName>
        <fullName evidence="10">F5/8 type C domain-containing protein</fullName>
    </submittedName>
</protein>
<dbReference type="PANTHER" id="PTHR46806:SF5">
    <property type="entry name" value="F5_8 TYPE C DOMAIN-CONTAINING PROTEIN"/>
    <property type="match status" value="1"/>
</dbReference>
<reference evidence="10" key="1">
    <citation type="submission" date="2017-02" db="UniProtKB">
        <authorList>
            <consortium name="WormBaseParasite"/>
        </authorList>
    </citation>
    <scope>IDENTIFICATION</scope>
</reference>
<keyword evidence="3" id="KW-0964">Secreted</keyword>
<dbReference type="PROSITE" id="PS01286">
    <property type="entry name" value="FA58C_2"/>
    <property type="match status" value="2"/>
</dbReference>
<dbReference type="Proteomes" id="UP000274429">
    <property type="component" value="Unassembled WGS sequence"/>
</dbReference>
<reference evidence="8 9" key="2">
    <citation type="submission" date="2018-11" db="EMBL/GenBank/DDBJ databases">
        <authorList>
            <consortium name="Pathogen Informatics"/>
        </authorList>
    </citation>
    <scope>NUCLEOTIDE SEQUENCE [LARGE SCALE GENOMIC DNA]</scope>
</reference>
<feature type="domain" description="F5/8 type C" evidence="7">
    <location>
        <begin position="110"/>
        <end position="278"/>
    </location>
</feature>
<gene>
    <name evidence="8" type="ORF">TTAC_LOCUS2154</name>
</gene>
<dbReference type="GO" id="GO:0007155">
    <property type="term" value="P:cell adhesion"/>
    <property type="evidence" value="ECO:0007669"/>
    <property type="project" value="UniProtKB-KW"/>
</dbReference>
<dbReference type="CDD" id="cd00057">
    <property type="entry name" value="FA58C"/>
    <property type="match status" value="2"/>
</dbReference>
<keyword evidence="9" id="KW-1185">Reference proteome</keyword>
<dbReference type="Gene3D" id="2.60.120.260">
    <property type="entry name" value="Galactose-binding domain-like"/>
    <property type="match status" value="3"/>
</dbReference>
<feature type="domain" description="F5/8 type C" evidence="7">
    <location>
        <begin position="1"/>
        <end position="107"/>
    </location>
</feature>
<dbReference type="OrthoDB" id="6262482at2759"/>
<dbReference type="WBParaSite" id="TTAC_0000216701-mRNA-1">
    <property type="protein sequence ID" value="TTAC_0000216701-mRNA-1"/>
    <property type="gene ID" value="TTAC_0000216701"/>
</dbReference>
<dbReference type="GO" id="GO:0005576">
    <property type="term" value="C:extracellular region"/>
    <property type="evidence" value="ECO:0007669"/>
    <property type="project" value="UniProtKB-SubCell"/>
</dbReference>
<sequence>MSAPVRMTFGAQPHCLISTKFITGVLLQGRGDGDEWVASYTLSFSDDGVFWRFANDLYHNQKIFEGNVDSYQAKHTYLDEAVITRFVRIYPFTWNRHPSLRVELIGCQPCRQLLGTPPYARYGASTTRSKKHGKTCTAEDGHYFSNKAWCAKRQNGQLSFLFHAPNRKLAVAPDMSMQWYQIDLGPPTLITGIILRPRGDSKWQQYVTLFKLSYSNDSLLWFFYKEAAHLDQRVFTGNTQTLTERVHYLVTPVVARYVRIHPISWRGRIAMRVGLLGCRHHGKCGPGFFRINDKSSCIPNLAYKKDAWMSSNPENPRRKFSVSSPVPYNSVPQDPFTPVYSFLPPTSPMSSQTTPARTSAFFLDATPKPISPTTPINDWSLHDVMLGDEGYVAKDEAAMRAIDGFTGLEEDREERQFINQHETLLKDSPFRVNSKRALRSVSVVEPQLHQCTILRYTWPFQETPSWYVDLQEPQEVQGVILYTGGHGKSSPFLERNAGTIISIAEAYRKLIVQSLQGISELVVRMNNLERVAVYVEGESVPGGRQLCGHVTRLNDAVFAPKLHITCHRPTTGRYVIVEAYGLMTTWPKDYLAALCEVQVY</sequence>
<dbReference type="STRING" id="6205.A0A0R3WN29"/>
<evidence type="ECO:0000313" key="8">
    <source>
        <dbReference type="EMBL" id="VDM19052.1"/>
    </source>
</evidence>
<evidence type="ECO:0000256" key="5">
    <source>
        <dbReference type="ARBA" id="ARBA00023136"/>
    </source>
</evidence>